<dbReference type="Gene3D" id="3.10.180.10">
    <property type="entry name" value="2,3-Dihydroxybiphenyl 1,2-Dioxygenase, domain 1"/>
    <property type="match status" value="1"/>
</dbReference>
<proteinExistence type="predicted"/>
<dbReference type="PROSITE" id="PS51819">
    <property type="entry name" value="VOC"/>
    <property type="match status" value="1"/>
</dbReference>
<dbReference type="InterPro" id="IPR029068">
    <property type="entry name" value="Glyas_Bleomycin-R_OHBP_Dase"/>
</dbReference>
<dbReference type="SUPFAM" id="SSF54593">
    <property type="entry name" value="Glyoxalase/Bleomycin resistance protein/Dihydroxybiphenyl dioxygenase"/>
    <property type="match status" value="1"/>
</dbReference>
<gene>
    <name evidence="2" type="ORF">METZ01_LOCUS278975</name>
</gene>
<dbReference type="EMBL" id="UINC01081866">
    <property type="protein sequence ID" value="SVC26121.1"/>
    <property type="molecule type" value="Genomic_DNA"/>
</dbReference>
<feature type="domain" description="VOC" evidence="1">
    <location>
        <begin position="4"/>
        <end position="120"/>
    </location>
</feature>
<sequence length="129" mass="14769">MALSLDHTIVPAKDKEKSAKWMAGILGLEYTGMWGHFAPVKVNELTTFDFDDREVFESHHYALLASDQEFDEILDRVKAEGIPYGSGPRSRTDMEINHLHTGRGFYFEDTDRHVWEVITHTYGDVPGQQ</sequence>
<protein>
    <recommendedName>
        <fullName evidence="1">VOC domain-containing protein</fullName>
    </recommendedName>
</protein>
<accession>A0A382KU05</accession>
<organism evidence="2">
    <name type="scientific">marine metagenome</name>
    <dbReference type="NCBI Taxonomy" id="408172"/>
    <lineage>
        <taxon>unclassified sequences</taxon>
        <taxon>metagenomes</taxon>
        <taxon>ecological metagenomes</taxon>
    </lineage>
</organism>
<dbReference type="AlphaFoldDB" id="A0A382KU05"/>
<name>A0A382KU05_9ZZZZ</name>
<evidence type="ECO:0000259" key="1">
    <source>
        <dbReference type="PROSITE" id="PS51819"/>
    </source>
</evidence>
<reference evidence="2" key="1">
    <citation type="submission" date="2018-05" db="EMBL/GenBank/DDBJ databases">
        <authorList>
            <person name="Lanie J.A."/>
            <person name="Ng W.-L."/>
            <person name="Kazmierczak K.M."/>
            <person name="Andrzejewski T.M."/>
            <person name="Davidsen T.M."/>
            <person name="Wayne K.J."/>
            <person name="Tettelin H."/>
            <person name="Glass J.I."/>
            <person name="Rusch D."/>
            <person name="Podicherti R."/>
            <person name="Tsui H.-C.T."/>
            <person name="Winkler M.E."/>
        </authorList>
    </citation>
    <scope>NUCLEOTIDE SEQUENCE</scope>
</reference>
<dbReference type="InterPro" id="IPR037523">
    <property type="entry name" value="VOC_core"/>
</dbReference>
<dbReference type="CDD" id="cd08351">
    <property type="entry name" value="ChaP_like"/>
    <property type="match status" value="1"/>
</dbReference>
<dbReference type="Pfam" id="PF00903">
    <property type="entry name" value="Glyoxalase"/>
    <property type="match status" value="1"/>
</dbReference>
<evidence type="ECO:0000313" key="2">
    <source>
        <dbReference type="EMBL" id="SVC26121.1"/>
    </source>
</evidence>
<dbReference type="InterPro" id="IPR004360">
    <property type="entry name" value="Glyas_Fos-R_dOase_dom"/>
</dbReference>